<evidence type="ECO:0000256" key="2">
    <source>
        <dbReference type="ARBA" id="ARBA00022490"/>
    </source>
</evidence>
<feature type="binding site" evidence="8">
    <location>
        <position position="11"/>
    </location>
    <ligand>
        <name>[4Fe-4S] cluster</name>
        <dbReference type="ChEBI" id="CHEBI:49883"/>
        <label>1</label>
    </ligand>
</feature>
<dbReference type="Gene3D" id="3.40.50.12160">
    <property type="entry name" value="Methylthiotransferase, N-terminal domain"/>
    <property type="match status" value="1"/>
</dbReference>
<evidence type="ECO:0000256" key="5">
    <source>
        <dbReference type="ARBA" id="ARBA00022723"/>
    </source>
</evidence>
<dbReference type="Pfam" id="PF04055">
    <property type="entry name" value="Radical_SAM"/>
    <property type="match status" value="1"/>
</dbReference>
<feature type="domain" description="Radical SAM core" evidence="11">
    <location>
        <begin position="139"/>
        <end position="369"/>
    </location>
</feature>
<dbReference type="SFLD" id="SFLDG01061">
    <property type="entry name" value="methylthiotransferase"/>
    <property type="match status" value="1"/>
</dbReference>
<dbReference type="InterPro" id="IPR006638">
    <property type="entry name" value="Elp3/MiaA/NifB-like_rSAM"/>
</dbReference>
<dbReference type="PANTHER" id="PTHR43837:SF1">
    <property type="entry name" value="RIBOSOMAL PROTEIN US12 METHYLTHIOTRANSFERASE RIMO"/>
    <property type="match status" value="1"/>
</dbReference>
<sequence>MKNVSIVTLGCSKNDVDSGQMRGVLDPSRFQFTDDVYEAEVIVVNTCGFIDAAKEESIDTILDLAQLKDTGKLETLLLAGCLAQRYPEELLESIPEADGILGPGHIRSLNEAIEEAESGDKPVFAQSLSNAYIEGMVRENVSITEYVKISEGCNNRCSYCIIPYLKGNHRSRKKEEILEEVNMLVTEGAREIILIGQNTTDYGIDLYGRYALAKLVEALSTIDGLRWIRILYAYPDHFDADLIRQMRDNPKVLPYVDIPLQHISDSVLQRMHRKVDRAQIENLLATLREEIPDIAIRTTFLLGFPGEKEADFETLLNFIERHPFERAGAFTYSREERTPAAEYADQVPESIKEDRHRRFMEKQMEISENRMARLIGKTLTVLITECGEGEYIGRSYLDAPDIDGIVVVQSDVVLREGDFVKVRITDASSYDLGGEYLEHCE</sequence>
<dbReference type="SFLD" id="SFLDF00274">
    <property type="entry name" value="ribosomal_protein_S12_methylth"/>
    <property type="match status" value="1"/>
</dbReference>
<dbReference type="GO" id="GO:0035599">
    <property type="term" value="F:aspartic acid methylthiotransferase activity"/>
    <property type="evidence" value="ECO:0007669"/>
    <property type="project" value="TreeGrafter"/>
</dbReference>
<dbReference type="GO" id="GO:0005840">
    <property type="term" value="C:ribosome"/>
    <property type="evidence" value="ECO:0007669"/>
    <property type="project" value="UniProtKB-KW"/>
</dbReference>
<evidence type="ECO:0000256" key="7">
    <source>
        <dbReference type="ARBA" id="ARBA00023014"/>
    </source>
</evidence>
<dbReference type="InterPro" id="IPR058240">
    <property type="entry name" value="rSAM_sf"/>
</dbReference>
<dbReference type="Gene3D" id="3.80.30.20">
    <property type="entry name" value="tm_1862 like domain"/>
    <property type="match status" value="1"/>
</dbReference>
<dbReference type="EMBL" id="LR134523">
    <property type="protein sequence ID" value="VEJ35649.1"/>
    <property type="molecule type" value="Genomic_DNA"/>
</dbReference>
<keyword evidence="6 8" id="KW-0408">Iron</keyword>
<evidence type="ECO:0000313" key="12">
    <source>
        <dbReference type="EMBL" id="VEJ35649.1"/>
    </source>
</evidence>
<dbReference type="Pfam" id="PF18693">
    <property type="entry name" value="TRAM_2"/>
    <property type="match status" value="1"/>
</dbReference>
<evidence type="ECO:0000259" key="11">
    <source>
        <dbReference type="PROSITE" id="PS51918"/>
    </source>
</evidence>
<dbReference type="GO" id="GO:0103039">
    <property type="term" value="F:protein methylthiotransferase activity"/>
    <property type="evidence" value="ECO:0007669"/>
    <property type="project" value="UniProtKB-EC"/>
</dbReference>
<comment type="subcellular location">
    <subcellularLocation>
        <location evidence="8">Cytoplasm</location>
    </subcellularLocation>
</comment>
<dbReference type="InterPro" id="IPR020612">
    <property type="entry name" value="Methylthiotransferase_CS"/>
</dbReference>
<keyword evidence="12" id="KW-0689">Ribosomal protein</keyword>
<dbReference type="PANTHER" id="PTHR43837">
    <property type="entry name" value="RIBOSOMAL PROTEIN S12 METHYLTHIOTRANSFERASE RIMO"/>
    <property type="match status" value="1"/>
</dbReference>
<feature type="binding site" evidence="8">
    <location>
        <position position="153"/>
    </location>
    <ligand>
        <name>[4Fe-4S] cluster</name>
        <dbReference type="ChEBI" id="CHEBI:49883"/>
        <label>2</label>
        <note>4Fe-4S-S-AdoMet</note>
    </ligand>
</feature>
<dbReference type="InterPro" id="IPR012340">
    <property type="entry name" value="NA-bd_OB-fold"/>
</dbReference>
<dbReference type="SFLD" id="SFLDG01082">
    <property type="entry name" value="B12-binding_domain_containing"/>
    <property type="match status" value="1"/>
</dbReference>
<evidence type="ECO:0000259" key="10">
    <source>
        <dbReference type="PROSITE" id="PS51449"/>
    </source>
</evidence>
<evidence type="ECO:0000259" key="9">
    <source>
        <dbReference type="PROSITE" id="PS50926"/>
    </source>
</evidence>
<comment type="cofactor">
    <cofactor evidence="8">
        <name>[4Fe-4S] cluster</name>
        <dbReference type="ChEBI" id="CHEBI:49883"/>
    </cofactor>
    <text evidence="8">Binds 2 [4Fe-4S] clusters. One cluster is coordinated with 3 cysteines and an exchangeable S-adenosyl-L-methionine.</text>
</comment>
<evidence type="ECO:0000256" key="8">
    <source>
        <dbReference type="HAMAP-Rule" id="MF_01865"/>
    </source>
</evidence>
<dbReference type="SMART" id="SM00729">
    <property type="entry name" value="Elp3"/>
    <property type="match status" value="1"/>
</dbReference>
<comment type="catalytic activity">
    <reaction evidence="8">
        <text>L-aspartate(89)-[ribosomal protein uS12]-hydrogen + (sulfur carrier)-SH + AH2 + 2 S-adenosyl-L-methionine = 3-methylsulfanyl-L-aspartate(89)-[ribosomal protein uS12]-hydrogen + (sulfur carrier)-H + 5'-deoxyadenosine + L-methionine + A + S-adenosyl-L-homocysteine + 2 H(+)</text>
        <dbReference type="Rhea" id="RHEA:37087"/>
        <dbReference type="Rhea" id="RHEA-COMP:10460"/>
        <dbReference type="Rhea" id="RHEA-COMP:10461"/>
        <dbReference type="Rhea" id="RHEA-COMP:14737"/>
        <dbReference type="Rhea" id="RHEA-COMP:14739"/>
        <dbReference type="ChEBI" id="CHEBI:13193"/>
        <dbReference type="ChEBI" id="CHEBI:15378"/>
        <dbReference type="ChEBI" id="CHEBI:17319"/>
        <dbReference type="ChEBI" id="CHEBI:17499"/>
        <dbReference type="ChEBI" id="CHEBI:29917"/>
        <dbReference type="ChEBI" id="CHEBI:29961"/>
        <dbReference type="ChEBI" id="CHEBI:57844"/>
        <dbReference type="ChEBI" id="CHEBI:57856"/>
        <dbReference type="ChEBI" id="CHEBI:59789"/>
        <dbReference type="ChEBI" id="CHEBI:64428"/>
        <dbReference type="ChEBI" id="CHEBI:73599"/>
        <dbReference type="EC" id="2.8.4.4"/>
    </reaction>
</comment>
<dbReference type="EC" id="2.8.4.4" evidence="8"/>
<keyword evidence="12" id="KW-0687">Ribonucleoprotein</keyword>
<accession>A0A3S4Y775</accession>
<dbReference type="InterPro" id="IPR013848">
    <property type="entry name" value="Methylthiotransferase_N"/>
</dbReference>
<reference evidence="12 13" key="1">
    <citation type="submission" date="2018-12" db="EMBL/GenBank/DDBJ databases">
        <authorList>
            <consortium name="Pathogen Informatics"/>
        </authorList>
    </citation>
    <scope>NUCLEOTIDE SEQUENCE [LARGE SCALE GENOMIC DNA]</scope>
    <source>
        <strain evidence="12 13">NCTC13079</strain>
    </source>
</reference>
<dbReference type="GO" id="GO:0035600">
    <property type="term" value="P:tRNA methylthiolation"/>
    <property type="evidence" value="ECO:0007669"/>
    <property type="project" value="UniProtKB-ARBA"/>
</dbReference>
<dbReference type="CDD" id="cd01335">
    <property type="entry name" value="Radical_SAM"/>
    <property type="match status" value="1"/>
</dbReference>
<dbReference type="InterPro" id="IPR023404">
    <property type="entry name" value="rSAM_horseshoe"/>
</dbReference>
<dbReference type="InterPro" id="IPR005840">
    <property type="entry name" value="Ribosomal_uS12_MeSTrfase_RimO"/>
</dbReference>
<keyword evidence="7 8" id="KW-0411">Iron-sulfur</keyword>
<keyword evidence="3 8" id="KW-0808">Transferase</keyword>
<dbReference type="GO" id="GO:0005829">
    <property type="term" value="C:cytosol"/>
    <property type="evidence" value="ECO:0007669"/>
    <property type="project" value="TreeGrafter"/>
</dbReference>
<comment type="function">
    <text evidence="8">Catalyzes the methylthiolation of an aspartic acid residue of ribosomal protein uS12.</text>
</comment>
<dbReference type="NCBIfam" id="TIGR00089">
    <property type="entry name" value="MiaB/RimO family radical SAM methylthiotransferase"/>
    <property type="match status" value="1"/>
</dbReference>
<dbReference type="PROSITE" id="PS51449">
    <property type="entry name" value="MTTASE_N"/>
    <property type="match status" value="1"/>
</dbReference>
<dbReference type="Pfam" id="PF00919">
    <property type="entry name" value="UPF0004"/>
    <property type="match status" value="1"/>
</dbReference>
<dbReference type="HAMAP" id="MF_01865">
    <property type="entry name" value="MTTase_RimO"/>
    <property type="match status" value="1"/>
</dbReference>
<feature type="domain" description="TRAM" evidence="9">
    <location>
        <begin position="372"/>
        <end position="438"/>
    </location>
</feature>
<dbReference type="AlphaFoldDB" id="A0A3S4Y775"/>
<feature type="binding site" evidence="8">
    <location>
        <position position="47"/>
    </location>
    <ligand>
        <name>[4Fe-4S] cluster</name>
        <dbReference type="ChEBI" id="CHEBI:49883"/>
        <label>1</label>
    </ligand>
</feature>
<dbReference type="PROSITE" id="PS51918">
    <property type="entry name" value="RADICAL_SAM"/>
    <property type="match status" value="1"/>
</dbReference>
<dbReference type="Proteomes" id="UP000269544">
    <property type="component" value="Chromosome"/>
</dbReference>
<dbReference type="PROSITE" id="PS50926">
    <property type="entry name" value="TRAM"/>
    <property type="match status" value="1"/>
</dbReference>
<dbReference type="RefSeq" id="WP_126465414.1">
    <property type="nucleotide sequence ID" value="NZ_LR134523.1"/>
</dbReference>
<feature type="binding site" evidence="8">
    <location>
        <position position="160"/>
    </location>
    <ligand>
        <name>[4Fe-4S] cluster</name>
        <dbReference type="ChEBI" id="CHEBI:49883"/>
        <label>2</label>
        <note>4Fe-4S-S-AdoMet</note>
    </ligand>
</feature>
<feature type="domain" description="MTTase N-terminal" evidence="10">
    <location>
        <begin position="2"/>
        <end position="118"/>
    </location>
</feature>
<dbReference type="GO" id="GO:0140101">
    <property type="term" value="F:catalytic activity, acting on a tRNA"/>
    <property type="evidence" value="ECO:0007669"/>
    <property type="project" value="UniProtKB-ARBA"/>
</dbReference>
<feature type="binding site" evidence="8">
    <location>
        <position position="157"/>
    </location>
    <ligand>
        <name>[4Fe-4S] cluster</name>
        <dbReference type="ChEBI" id="CHEBI:49883"/>
        <label>2</label>
        <note>4Fe-4S-S-AdoMet</note>
    </ligand>
</feature>
<name>A0A3S4Y775_9FIRM</name>
<evidence type="ECO:0000256" key="1">
    <source>
        <dbReference type="ARBA" id="ARBA00022485"/>
    </source>
</evidence>
<dbReference type="OrthoDB" id="9805215at2"/>
<feature type="binding site" evidence="8">
    <location>
        <position position="81"/>
    </location>
    <ligand>
        <name>[4Fe-4S] cluster</name>
        <dbReference type="ChEBI" id="CHEBI:49883"/>
        <label>1</label>
    </ligand>
</feature>
<dbReference type="InterPro" id="IPR007197">
    <property type="entry name" value="rSAM"/>
</dbReference>
<dbReference type="NCBIfam" id="TIGR01125">
    <property type="entry name" value="30S ribosomal protein S12 methylthiotransferase RimO"/>
    <property type="match status" value="1"/>
</dbReference>
<dbReference type="SUPFAM" id="SSF102114">
    <property type="entry name" value="Radical SAM enzymes"/>
    <property type="match status" value="1"/>
</dbReference>
<evidence type="ECO:0000256" key="3">
    <source>
        <dbReference type="ARBA" id="ARBA00022679"/>
    </source>
</evidence>
<evidence type="ECO:0000256" key="4">
    <source>
        <dbReference type="ARBA" id="ARBA00022691"/>
    </source>
</evidence>
<dbReference type="InterPro" id="IPR002792">
    <property type="entry name" value="TRAM_dom"/>
</dbReference>
<keyword evidence="1 8" id="KW-0004">4Fe-4S</keyword>
<dbReference type="SFLD" id="SFLDS00029">
    <property type="entry name" value="Radical_SAM"/>
    <property type="match status" value="1"/>
</dbReference>
<dbReference type="InterPro" id="IPR005839">
    <property type="entry name" value="Methylthiotransferase"/>
</dbReference>
<dbReference type="InterPro" id="IPR038135">
    <property type="entry name" value="Methylthiotransferase_N_sf"/>
</dbReference>
<evidence type="ECO:0000313" key="13">
    <source>
        <dbReference type="Proteomes" id="UP000269544"/>
    </source>
</evidence>
<keyword evidence="13" id="KW-1185">Reference proteome</keyword>
<dbReference type="Gene3D" id="2.40.50.140">
    <property type="entry name" value="Nucleic acid-binding proteins"/>
    <property type="match status" value="1"/>
</dbReference>
<dbReference type="KEGG" id="piv:NCTC13079_00811"/>
<keyword evidence="5 8" id="KW-0479">Metal-binding</keyword>
<dbReference type="GO" id="GO:0051539">
    <property type="term" value="F:4 iron, 4 sulfur cluster binding"/>
    <property type="evidence" value="ECO:0007669"/>
    <property type="project" value="UniProtKB-UniRule"/>
</dbReference>
<keyword evidence="2 8" id="KW-0963">Cytoplasm</keyword>
<evidence type="ECO:0000256" key="6">
    <source>
        <dbReference type="ARBA" id="ARBA00023004"/>
    </source>
</evidence>
<keyword evidence="4 8" id="KW-0949">S-adenosyl-L-methionine</keyword>
<proteinExistence type="inferred from homology"/>
<protein>
    <recommendedName>
        <fullName evidence="8">Ribosomal protein uS12 methylthiotransferase RimO</fullName>
        <shortName evidence="8">uS12 MTTase</shortName>
        <shortName evidence="8">uS12 methylthiotransferase</shortName>
        <ecNumber evidence="8">2.8.4.4</ecNumber>
    </recommendedName>
    <alternativeName>
        <fullName evidence="8">Ribosomal protein uS12 (aspartate-C(3))-methylthiotransferase</fullName>
    </alternativeName>
    <alternativeName>
        <fullName evidence="8">Ribosome maturation factor RimO</fullName>
    </alternativeName>
</protein>
<dbReference type="FunFam" id="3.80.30.20:FF:000001">
    <property type="entry name" value="tRNA-2-methylthio-N(6)-dimethylallyladenosine synthase 2"/>
    <property type="match status" value="1"/>
</dbReference>
<dbReference type="PROSITE" id="PS01278">
    <property type="entry name" value="MTTASE_RADICAL"/>
    <property type="match status" value="1"/>
</dbReference>
<comment type="similarity">
    <text evidence="8">Belongs to the methylthiotransferase family. RimO subfamily.</text>
</comment>
<dbReference type="GO" id="GO:0046872">
    <property type="term" value="F:metal ion binding"/>
    <property type="evidence" value="ECO:0007669"/>
    <property type="project" value="UniProtKB-KW"/>
</dbReference>
<gene>
    <name evidence="8 12" type="primary">rimO</name>
    <name evidence="12" type="ORF">NCTC13079_00811</name>
</gene>
<organism evidence="12 13">
    <name type="scientific">Aedoeadaptatus ivorii</name>
    <dbReference type="NCBI Taxonomy" id="54006"/>
    <lineage>
        <taxon>Bacteria</taxon>
        <taxon>Bacillati</taxon>
        <taxon>Bacillota</taxon>
        <taxon>Tissierellia</taxon>
        <taxon>Tissierellales</taxon>
        <taxon>Peptoniphilaceae</taxon>
        <taxon>Aedoeadaptatus</taxon>
    </lineage>
</organism>